<keyword evidence="7" id="KW-0153">Cholesterol metabolism</keyword>
<keyword evidence="11" id="KW-0809">Transit peptide</keyword>
<dbReference type="Gene3D" id="1.10.630.10">
    <property type="entry name" value="Cytochrome P450"/>
    <property type="match status" value="1"/>
</dbReference>
<evidence type="ECO:0000256" key="4">
    <source>
        <dbReference type="ARBA" id="ARBA00010617"/>
    </source>
</evidence>
<dbReference type="GO" id="GO:0008203">
    <property type="term" value="P:cholesterol metabolic process"/>
    <property type="evidence" value="ECO:0007669"/>
    <property type="project" value="UniProtKB-KW"/>
</dbReference>
<evidence type="ECO:0000313" key="27">
    <source>
        <dbReference type="Proteomes" id="UP000299102"/>
    </source>
</evidence>
<dbReference type="Proteomes" id="UP000299102">
    <property type="component" value="Unassembled WGS sequence"/>
</dbReference>
<dbReference type="EC" id="1.14.15.6" evidence="5"/>
<keyword evidence="19" id="KW-0753">Steroid metabolism</keyword>
<evidence type="ECO:0000256" key="12">
    <source>
        <dbReference type="ARBA" id="ARBA00023002"/>
    </source>
</evidence>
<dbReference type="EMBL" id="BGZK01000151">
    <property type="protein sequence ID" value="GBP23510.1"/>
    <property type="molecule type" value="Genomic_DNA"/>
</dbReference>
<dbReference type="GO" id="GO:0071375">
    <property type="term" value="P:cellular response to peptide hormone stimulus"/>
    <property type="evidence" value="ECO:0007669"/>
    <property type="project" value="TreeGrafter"/>
</dbReference>
<dbReference type="GO" id="GO:0006700">
    <property type="term" value="P:C21-steroid hormone biosynthetic process"/>
    <property type="evidence" value="ECO:0007669"/>
    <property type="project" value="TreeGrafter"/>
</dbReference>
<evidence type="ECO:0000256" key="23">
    <source>
        <dbReference type="ARBA" id="ARBA00033274"/>
    </source>
</evidence>
<protein>
    <recommendedName>
        <fullName evidence="6">Cholesterol side-chain cleavage enzyme, mitochondrial</fullName>
        <ecNumber evidence="5">1.14.15.6</ecNumber>
    </recommendedName>
    <alternativeName>
        <fullName evidence="21">CYPXIA1</fullName>
    </alternativeName>
    <alternativeName>
        <fullName evidence="23">Cholesterol desmolase</fullName>
    </alternativeName>
    <alternativeName>
        <fullName evidence="22">Cytochrome P450 11A1</fullName>
    </alternativeName>
    <alternativeName>
        <fullName evidence="24">Cytochrome P450(scc)</fullName>
    </alternativeName>
</protein>
<dbReference type="InterPro" id="IPR050479">
    <property type="entry name" value="CYP11_CYP27_families"/>
</dbReference>
<comment type="cofactor">
    <cofactor evidence="1">
        <name>heme</name>
        <dbReference type="ChEBI" id="CHEBI:30413"/>
    </cofactor>
</comment>
<keyword evidence="8 25" id="KW-0349">Heme</keyword>
<keyword evidence="16" id="KW-0496">Mitochondrion</keyword>
<evidence type="ECO:0000256" key="20">
    <source>
        <dbReference type="ARBA" id="ARBA00023250"/>
    </source>
</evidence>
<keyword evidence="18" id="KW-1207">Sterol metabolism</keyword>
<dbReference type="PROSITE" id="PS00086">
    <property type="entry name" value="CYTOCHROME_P450"/>
    <property type="match status" value="1"/>
</dbReference>
<dbReference type="SUPFAM" id="SSF48264">
    <property type="entry name" value="Cytochrome P450"/>
    <property type="match status" value="1"/>
</dbReference>
<keyword evidence="14 25" id="KW-0503">Monooxygenase</keyword>
<dbReference type="AlphaFoldDB" id="A0A4C1UBJ6"/>
<evidence type="ECO:0000256" key="22">
    <source>
        <dbReference type="ARBA" id="ARBA00032666"/>
    </source>
</evidence>
<comment type="similarity">
    <text evidence="4 25">Belongs to the cytochrome P450 family.</text>
</comment>
<reference evidence="26 27" key="1">
    <citation type="journal article" date="2019" name="Commun. Biol.">
        <title>The bagworm genome reveals a unique fibroin gene that provides high tensile strength.</title>
        <authorList>
            <person name="Kono N."/>
            <person name="Nakamura H."/>
            <person name="Ohtoshi R."/>
            <person name="Tomita M."/>
            <person name="Numata K."/>
            <person name="Arakawa K."/>
        </authorList>
    </citation>
    <scope>NUCLEOTIDE SEQUENCE [LARGE SCALE GENOMIC DNA]</scope>
</reference>
<evidence type="ECO:0000256" key="7">
    <source>
        <dbReference type="ARBA" id="ARBA00022548"/>
    </source>
</evidence>
<dbReference type="STRING" id="151549.A0A4C1UBJ6"/>
<keyword evidence="10" id="KW-0999">Mitochondrion inner membrane</keyword>
<proteinExistence type="inferred from homology"/>
<evidence type="ECO:0000256" key="8">
    <source>
        <dbReference type="ARBA" id="ARBA00022617"/>
    </source>
</evidence>
<dbReference type="OrthoDB" id="3945418at2759"/>
<keyword evidence="13 25" id="KW-0408">Iron</keyword>
<sequence length="102" mass="11753">MSTKDSALKEGNYDDATKFYPDRWLKPDSKEYHAFASIPFGFGARKCIGQNVAEVMLAVLTIKLIGKYKMEYHYGDIVPTRGFIAKPNKPLKIRFIDRYKDI</sequence>
<name>A0A4C1UBJ6_EUMVA</name>
<dbReference type="GO" id="GO:0020037">
    <property type="term" value="F:heme binding"/>
    <property type="evidence" value="ECO:0007669"/>
    <property type="project" value="InterPro"/>
</dbReference>
<evidence type="ECO:0000256" key="21">
    <source>
        <dbReference type="ARBA" id="ARBA00030343"/>
    </source>
</evidence>
<dbReference type="PANTHER" id="PTHR24279">
    <property type="entry name" value="CYTOCHROME P450"/>
    <property type="match status" value="1"/>
</dbReference>
<dbReference type="GO" id="GO:0008386">
    <property type="term" value="F:cholesterol monooxygenase (side-chain-cleaving) activity"/>
    <property type="evidence" value="ECO:0007669"/>
    <property type="project" value="UniProtKB-EC"/>
</dbReference>
<comment type="subcellular location">
    <subcellularLocation>
        <location evidence="2">Mitochondrion inner membrane</location>
        <topology evidence="2">Peripheral membrane protein</topology>
    </subcellularLocation>
</comment>
<evidence type="ECO:0000256" key="11">
    <source>
        <dbReference type="ARBA" id="ARBA00022946"/>
    </source>
</evidence>
<dbReference type="GO" id="GO:0034650">
    <property type="term" value="P:cortisol metabolic process"/>
    <property type="evidence" value="ECO:0007669"/>
    <property type="project" value="TreeGrafter"/>
</dbReference>
<evidence type="ECO:0000256" key="19">
    <source>
        <dbReference type="ARBA" id="ARBA00023221"/>
    </source>
</evidence>
<keyword evidence="15" id="KW-0443">Lipid metabolism</keyword>
<evidence type="ECO:0000256" key="2">
    <source>
        <dbReference type="ARBA" id="ARBA00004637"/>
    </source>
</evidence>
<evidence type="ECO:0000256" key="10">
    <source>
        <dbReference type="ARBA" id="ARBA00022792"/>
    </source>
</evidence>
<keyword evidence="27" id="KW-1185">Reference proteome</keyword>
<evidence type="ECO:0000256" key="15">
    <source>
        <dbReference type="ARBA" id="ARBA00023098"/>
    </source>
</evidence>
<evidence type="ECO:0000256" key="6">
    <source>
        <dbReference type="ARBA" id="ARBA00019844"/>
    </source>
</evidence>
<keyword evidence="20" id="KW-0755">Steroidogenesis</keyword>
<dbReference type="InterPro" id="IPR036396">
    <property type="entry name" value="Cyt_P450_sf"/>
</dbReference>
<evidence type="ECO:0000256" key="14">
    <source>
        <dbReference type="ARBA" id="ARBA00023033"/>
    </source>
</evidence>
<accession>A0A4C1UBJ6</accession>
<organism evidence="26 27">
    <name type="scientific">Eumeta variegata</name>
    <name type="common">Bagworm moth</name>
    <name type="synonym">Eumeta japonica</name>
    <dbReference type="NCBI Taxonomy" id="151549"/>
    <lineage>
        <taxon>Eukaryota</taxon>
        <taxon>Metazoa</taxon>
        <taxon>Ecdysozoa</taxon>
        <taxon>Arthropoda</taxon>
        <taxon>Hexapoda</taxon>
        <taxon>Insecta</taxon>
        <taxon>Pterygota</taxon>
        <taxon>Neoptera</taxon>
        <taxon>Endopterygota</taxon>
        <taxon>Lepidoptera</taxon>
        <taxon>Glossata</taxon>
        <taxon>Ditrysia</taxon>
        <taxon>Tineoidea</taxon>
        <taxon>Psychidae</taxon>
        <taxon>Oiketicinae</taxon>
        <taxon>Eumeta</taxon>
    </lineage>
</organism>
<evidence type="ECO:0000256" key="18">
    <source>
        <dbReference type="ARBA" id="ARBA00023166"/>
    </source>
</evidence>
<evidence type="ECO:0000256" key="1">
    <source>
        <dbReference type="ARBA" id="ARBA00001971"/>
    </source>
</evidence>
<comment type="caution">
    <text evidence="26">The sequence shown here is derived from an EMBL/GenBank/DDBJ whole genome shotgun (WGS) entry which is preliminary data.</text>
</comment>
<evidence type="ECO:0000256" key="3">
    <source>
        <dbReference type="ARBA" id="ARBA00005108"/>
    </source>
</evidence>
<dbReference type="PANTHER" id="PTHR24279:SF3">
    <property type="entry name" value="CHOLESTEROL SIDE-CHAIN CLEAVAGE ENZYME, MITOCHONDRIAL"/>
    <property type="match status" value="1"/>
</dbReference>
<keyword evidence="9 25" id="KW-0479">Metal-binding</keyword>
<comment type="pathway">
    <text evidence="3">Lipid metabolism; C21-steroid hormone metabolism.</text>
</comment>
<evidence type="ECO:0000256" key="25">
    <source>
        <dbReference type="RuleBase" id="RU000461"/>
    </source>
</evidence>
<evidence type="ECO:0000256" key="24">
    <source>
        <dbReference type="ARBA" id="ARBA00033394"/>
    </source>
</evidence>
<evidence type="ECO:0000256" key="5">
    <source>
        <dbReference type="ARBA" id="ARBA00012764"/>
    </source>
</evidence>
<evidence type="ECO:0000256" key="16">
    <source>
        <dbReference type="ARBA" id="ARBA00023128"/>
    </source>
</evidence>
<evidence type="ECO:0000256" key="13">
    <source>
        <dbReference type="ARBA" id="ARBA00023004"/>
    </source>
</evidence>
<gene>
    <name evidence="26" type="primary">Cyp301a1</name>
    <name evidence="26" type="ORF">EVAR_12790_1</name>
</gene>
<dbReference type="GO" id="GO:0005743">
    <property type="term" value="C:mitochondrial inner membrane"/>
    <property type="evidence" value="ECO:0007669"/>
    <property type="project" value="UniProtKB-SubCell"/>
</dbReference>
<dbReference type="GO" id="GO:0005506">
    <property type="term" value="F:iron ion binding"/>
    <property type="evidence" value="ECO:0007669"/>
    <property type="project" value="InterPro"/>
</dbReference>
<evidence type="ECO:0000256" key="9">
    <source>
        <dbReference type="ARBA" id="ARBA00022723"/>
    </source>
</evidence>
<dbReference type="InterPro" id="IPR017972">
    <property type="entry name" value="Cyt_P450_CS"/>
</dbReference>
<keyword evidence="12 25" id="KW-0560">Oxidoreductase</keyword>
<dbReference type="GO" id="GO:0006704">
    <property type="term" value="P:glucocorticoid biosynthetic process"/>
    <property type="evidence" value="ECO:0007669"/>
    <property type="project" value="TreeGrafter"/>
</dbReference>
<evidence type="ECO:0000313" key="26">
    <source>
        <dbReference type="EMBL" id="GBP23510.1"/>
    </source>
</evidence>
<dbReference type="InterPro" id="IPR001128">
    <property type="entry name" value="Cyt_P450"/>
</dbReference>
<dbReference type="Pfam" id="PF00067">
    <property type="entry name" value="p450"/>
    <property type="match status" value="1"/>
</dbReference>
<evidence type="ECO:0000256" key="17">
    <source>
        <dbReference type="ARBA" id="ARBA00023136"/>
    </source>
</evidence>
<keyword evidence="17" id="KW-0472">Membrane</keyword>